<protein>
    <recommendedName>
        <fullName evidence="5">3-deoxy-manno-octulosonate cytidylyltransferase</fullName>
        <ecNumber evidence="5">2.7.7.38</ecNumber>
    </recommendedName>
    <alternativeName>
        <fullName evidence="5">CMP-2-keto-3-deoxyoctulosonic acid synthase</fullName>
        <shortName evidence="5">CKS</shortName>
        <shortName evidence="5">CMP-KDO synthase</shortName>
    </alternativeName>
</protein>
<dbReference type="OrthoDB" id="9815559at2"/>
<dbReference type="FunFam" id="3.90.550.10:FF:000011">
    <property type="entry name" value="3-deoxy-manno-octulosonate cytidylyltransferase"/>
    <property type="match status" value="1"/>
</dbReference>
<keyword evidence="2 5" id="KW-0808">Transferase</keyword>
<accession>V8QLT1</accession>
<dbReference type="GO" id="GO:0009103">
    <property type="term" value="P:lipopolysaccharide biosynthetic process"/>
    <property type="evidence" value="ECO:0007669"/>
    <property type="project" value="UniProtKB-UniRule"/>
</dbReference>
<dbReference type="InterPro" id="IPR004528">
    <property type="entry name" value="KdsB"/>
</dbReference>
<keyword evidence="3 5" id="KW-0548">Nucleotidyltransferase</keyword>
<evidence type="ECO:0000256" key="2">
    <source>
        <dbReference type="ARBA" id="ARBA00022679"/>
    </source>
</evidence>
<evidence type="ECO:0000256" key="5">
    <source>
        <dbReference type="HAMAP-Rule" id="MF_00057"/>
    </source>
</evidence>
<reference evidence="6 7" key="1">
    <citation type="journal article" date="2014" name="Genome Announc.">
        <title>Draft Genome Sequence of Advenella kashmirensis Strain W13003, a Polycyclic Aromatic Hydrocarbon-Degrading Bacterium.</title>
        <authorList>
            <person name="Wang X."/>
            <person name="Jin D."/>
            <person name="Zhou L."/>
            <person name="Wu L."/>
            <person name="An W."/>
            <person name="Zhao L."/>
        </authorList>
    </citation>
    <scope>NUCLEOTIDE SEQUENCE [LARGE SCALE GENOMIC DNA]</scope>
    <source>
        <strain evidence="6 7">W13003</strain>
    </source>
</reference>
<dbReference type="EC" id="2.7.7.38" evidence="5"/>
<name>V8QLT1_9BURK</name>
<dbReference type="InterPro" id="IPR029044">
    <property type="entry name" value="Nucleotide-diphossugar_trans"/>
</dbReference>
<dbReference type="GO" id="GO:0005829">
    <property type="term" value="C:cytosol"/>
    <property type="evidence" value="ECO:0007669"/>
    <property type="project" value="TreeGrafter"/>
</dbReference>
<dbReference type="eggNOG" id="COG1212">
    <property type="taxonomic scope" value="Bacteria"/>
</dbReference>
<comment type="similarity">
    <text evidence="5">Belongs to the KdsB family.</text>
</comment>
<dbReference type="GO" id="GO:0016020">
    <property type="term" value="C:membrane"/>
    <property type="evidence" value="ECO:0007669"/>
    <property type="project" value="UniProtKB-SubCell"/>
</dbReference>
<dbReference type="Proteomes" id="UP000018733">
    <property type="component" value="Unassembled WGS sequence"/>
</dbReference>
<comment type="caution">
    <text evidence="6">The sequence shown here is derived from an EMBL/GenBank/DDBJ whole genome shotgun (WGS) entry which is preliminary data.</text>
</comment>
<evidence type="ECO:0000313" key="7">
    <source>
        <dbReference type="Proteomes" id="UP000018733"/>
    </source>
</evidence>
<dbReference type="Pfam" id="PF02348">
    <property type="entry name" value="CTP_transf_3"/>
    <property type="match status" value="1"/>
</dbReference>
<dbReference type="AlphaFoldDB" id="V8QLT1"/>
<dbReference type="GO" id="GO:0008690">
    <property type="term" value="F:3-deoxy-manno-octulosonate cytidylyltransferase activity"/>
    <property type="evidence" value="ECO:0007669"/>
    <property type="project" value="UniProtKB-UniRule"/>
</dbReference>
<dbReference type="InterPro" id="IPR003329">
    <property type="entry name" value="Cytidylyl_trans"/>
</dbReference>
<dbReference type="NCBIfam" id="TIGR00466">
    <property type="entry name" value="kdsB"/>
    <property type="match status" value="1"/>
</dbReference>
<dbReference type="RefSeq" id="WP_024007459.1">
    <property type="nucleotide sequence ID" value="NZ_KI650984.1"/>
</dbReference>
<comment type="subcellular location">
    <subcellularLocation>
        <location evidence="5">Cytoplasm</location>
    </subcellularLocation>
    <subcellularLocation>
        <location evidence="1">Membrane</location>
    </subcellularLocation>
</comment>
<comment type="function">
    <text evidence="5">Activates KDO (a required 8-carbon sugar) for incorporation into bacterial lipopolysaccharide in Gram-negative bacteria.</text>
</comment>
<keyword evidence="5" id="KW-0963">Cytoplasm</keyword>
<gene>
    <name evidence="5" type="primary">kdsB</name>
    <name evidence="6" type="ORF">W822_22785</name>
</gene>
<dbReference type="HOGENOM" id="CLU_065038_1_0_4"/>
<dbReference type="PANTHER" id="PTHR42866">
    <property type="entry name" value="3-DEOXY-MANNO-OCTULOSONATE CYTIDYLYLTRANSFERASE"/>
    <property type="match status" value="1"/>
</dbReference>
<comment type="pathway">
    <text evidence="5">Nucleotide-sugar biosynthesis; CMP-3-deoxy-D-manno-octulosonate biosynthesis; CMP-3-deoxy-D-manno-octulosonate from 3-deoxy-D-manno-octulosonate and CTP: step 1/1.</text>
</comment>
<dbReference type="SUPFAM" id="SSF53448">
    <property type="entry name" value="Nucleotide-diphospho-sugar transferases"/>
    <property type="match status" value="1"/>
</dbReference>
<sequence length="262" mass="28404">MSGFIVIVPARAASTRLPGKMLADIGGIPMVVRTARQAARSAADQVYIATDDEHIFDVVRQHGCTALLTRKDHVSGTDRLAEVVAQLNLPDEQVIVNVQGDEPMIEPDIINLTAGDLLNTQAAAISTCAYPLADGNDFFNPNIVKVVCTADQFALYFSRAPIPWARSQFGPAMPAVGQAPATLPTGFPALHHIGLYAYRSGFLKIFPTLTQGPLETFESLEQLRALEHGFRIHVLITASAPMPGVDTQDDLERVRNFFRGSP</sequence>
<dbReference type="EMBL" id="AYXT01000015">
    <property type="protein sequence ID" value="ETF00278.1"/>
    <property type="molecule type" value="Genomic_DNA"/>
</dbReference>
<proteinExistence type="inferred from homology"/>
<dbReference type="NCBIfam" id="NF009905">
    <property type="entry name" value="PRK13368.1"/>
    <property type="match status" value="1"/>
</dbReference>
<evidence type="ECO:0000256" key="3">
    <source>
        <dbReference type="ARBA" id="ARBA00022695"/>
    </source>
</evidence>
<dbReference type="PANTHER" id="PTHR42866:SF2">
    <property type="entry name" value="3-DEOXY-MANNO-OCTULOSONATE CYTIDYLYLTRANSFERASE, MITOCHONDRIAL"/>
    <property type="match status" value="1"/>
</dbReference>
<dbReference type="PATRIC" id="fig|1424334.3.peg.4564"/>
<evidence type="ECO:0000313" key="6">
    <source>
        <dbReference type="EMBL" id="ETF00278.1"/>
    </source>
</evidence>
<dbReference type="UniPathway" id="UPA00358">
    <property type="reaction ID" value="UER00476"/>
</dbReference>
<organism evidence="6 7">
    <name type="scientific">Advenella kashmirensis W13003</name>
    <dbReference type="NCBI Taxonomy" id="1424334"/>
    <lineage>
        <taxon>Bacteria</taxon>
        <taxon>Pseudomonadati</taxon>
        <taxon>Pseudomonadota</taxon>
        <taxon>Betaproteobacteria</taxon>
        <taxon>Burkholderiales</taxon>
        <taxon>Alcaligenaceae</taxon>
    </lineage>
</organism>
<keyword evidence="7" id="KW-1185">Reference proteome</keyword>
<dbReference type="GO" id="GO:0033468">
    <property type="term" value="P:CMP-keto-3-deoxy-D-manno-octulosonic acid biosynthetic process"/>
    <property type="evidence" value="ECO:0007669"/>
    <property type="project" value="UniProtKB-UniRule"/>
</dbReference>
<comment type="catalytic activity">
    <reaction evidence="5">
        <text>3-deoxy-alpha-D-manno-oct-2-ulosonate + CTP = CMP-3-deoxy-beta-D-manno-octulosonate + diphosphate</text>
        <dbReference type="Rhea" id="RHEA:23448"/>
        <dbReference type="ChEBI" id="CHEBI:33019"/>
        <dbReference type="ChEBI" id="CHEBI:37563"/>
        <dbReference type="ChEBI" id="CHEBI:85986"/>
        <dbReference type="ChEBI" id="CHEBI:85987"/>
        <dbReference type="EC" id="2.7.7.38"/>
    </reaction>
</comment>
<dbReference type="HAMAP" id="MF_00057">
    <property type="entry name" value="KdsB"/>
    <property type="match status" value="1"/>
</dbReference>
<dbReference type="STRING" id="1424334.W822_22785"/>
<dbReference type="CDD" id="cd02517">
    <property type="entry name" value="CMP-KDO-Synthetase"/>
    <property type="match status" value="1"/>
</dbReference>
<evidence type="ECO:0000256" key="1">
    <source>
        <dbReference type="ARBA" id="ARBA00004370"/>
    </source>
</evidence>
<dbReference type="NCBIfam" id="NF003952">
    <property type="entry name" value="PRK05450.1-5"/>
    <property type="match status" value="1"/>
</dbReference>
<evidence type="ECO:0000256" key="4">
    <source>
        <dbReference type="ARBA" id="ARBA00022985"/>
    </source>
</evidence>
<dbReference type="Gene3D" id="3.90.550.10">
    <property type="entry name" value="Spore Coat Polysaccharide Biosynthesis Protein SpsA, Chain A"/>
    <property type="match status" value="1"/>
</dbReference>
<keyword evidence="4 5" id="KW-0448">Lipopolysaccharide biosynthesis</keyword>